<evidence type="ECO:0000313" key="11">
    <source>
        <dbReference type="EMBL" id="KAA0259115.1"/>
    </source>
</evidence>
<dbReference type="Pfam" id="PF00037">
    <property type="entry name" value="Fer4"/>
    <property type="match status" value="2"/>
</dbReference>
<dbReference type="InterPro" id="IPR034457">
    <property type="entry name" value="Organic_radical-activating"/>
</dbReference>
<dbReference type="PANTHER" id="PTHR30352">
    <property type="entry name" value="PYRUVATE FORMATE-LYASE-ACTIVATING ENZYME"/>
    <property type="match status" value="1"/>
</dbReference>
<dbReference type="PROSITE" id="PS00198">
    <property type="entry name" value="4FE4S_FER_1"/>
    <property type="match status" value="2"/>
</dbReference>
<dbReference type="InterPro" id="IPR012839">
    <property type="entry name" value="Organic_radical_activase"/>
</dbReference>
<dbReference type="SUPFAM" id="SSF54862">
    <property type="entry name" value="4Fe-4S ferredoxins"/>
    <property type="match status" value="1"/>
</dbReference>
<evidence type="ECO:0000256" key="6">
    <source>
        <dbReference type="ARBA" id="ARBA00023002"/>
    </source>
</evidence>
<dbReference type="InterPro" id="IPR017900">
    <property type="entry name" value="4Fe4S_Fe_S_CS"/>
</dbReference>
<dbReference type="SFLD" id="SFLDS00029">
    <property type="entry name" value="Radical_SAM"/>
    <property type="match status" value="1"/>
</dbReference>
<evidence type="ECO:0000259" key="9">
    <source>
        <dbReference type="PROSITE" id="PS51379"/>
    </source>
</evidence>
<organism evidence="11 12">
    <name type="scientific">Deferribacter autotrophicus</name>
    <dbReference type="NCBI Taxonomy" id="500465"/>
    <lineage>
        <taxon>Bacteria</taxon>
        <taxon>Pseudomonadati</taxon>
        <taxon>Deferribacterota</taxon>
        <taxon>Deferribacteres</taxon>
        <taxon>Deferribacterales</taxon>
        <taxon>Deferribacteraceae</taxon>
        <taxon>Deferribacter</taxon>
    </lineage>
</organism>
<dbReference type="GO" id="GO:0046872">
    <property type="term" value="F:metal ion binding"/>
    <property type="evidence" value="ECO:0007669"/>
    <property type="project" value="UniProtKB-KW"/>
</dbReference>
<evidence type="ECO:0000256" key="7">
    <source>
        <dbReference type="ARBA" id="ARBA00023004"/>
    </source>
</evidence>
<dbReference type="InterPro" id="IPR007197">
    <property type="entry name" value="rSAM"/>
</dbReference>
<keyword evidence="7" id="KW-0408">Iron</keyword>
<comment type="similarity">
    <text evidence="2">Belongs to the organic radical-activating enzymes family.</text>
</comment>
<evidence type="ECO:0000256" key="5">
    <source>
        <dbReference type="ARBA" id="ARBA00022723"/>
    </source>
</evidence>
<name>A0A5A8F6C8_9BACT</name>
<dbReference type="NCBIfam" id="TIGR02494">
    <property type="entry name" value="PFLE_PFLC"/>
    <property type="match status" value="1"/>
</dbReference>
<dbReference type="InterPro" id="IPR001989">
    <property type="entry name" value="Radical_activat_CS"/>
</dbReference>
<sequence length="298" mass="34484">MKGIVFDIKKYSVHDGAGIRSTVFLKGCPLKCLWCHNPESQKLSSQMIFYMDRCIQCKSCESVCPKNSIKIDESMHLSDVCDFCGICIEECPANAIETVGKEMSVREVIDEIKKDEIFYGYSKGGVTFSGGEPFVQFEFLYELLKASKSEGWHTSVDTCGYVEFLKIEKCNRYIDTYLYDLKIMDDVRHKEYTGVSNRLILENLERLSKIAKEIRIRIPLIPGINDSKSDWEMFLKFISKIENVSGVDILPYHNIMLEKYRRLNMAYLLDESLTLEKERVEEFKQFFEKNNFDVTVGG</sequence>
<dbReference type="Pfam" id="PF04055">
    <property type="entry name" value="Radical_SAM"/>
    <property type="match status" value="1"/>
</dbReference>
<dbReference type="AlphaFoldDB" id="A0A5A8F6C8"/>
<feature type="domain" description="4Fe-4S ferredoxin-type" evidence="9">
    <location>
        <begin position="45"/>
        <end position="74"/>
    </location>
</feature>
<dbReference type="Proteomes" id="UP000322876">
    <property type="component" value="Unassembled WGS sequence"/>
</dbReference>
<evidence type="ECO:0000256" key="1">
    <source>
        <dbReference type="ARBA" id="ARBA00001966"/>
    </source>
</evidence>
<keyword evidence="4" id="KW-0949">S-adenosyl-L-methionine</keyword>
<comment type="cofactor">
    <cofactor evidence="1">
        <name>[4Fe-4S] cluster</name>
        <dbReference type="ChEBI" id="CHEBI:49883"/>
    </cofactor>
</comment>
<dbReference type="SUPFAM" id="SSF102114">
    <property type="entry name" value="Radical SAM enzymes"/>
    <property type="match status" value="1"/>
</dbReference>
<keyword evidence="6" id="KW-0560">Oxidoreductase</keyword>
<evidence type="ECO:0000256" key="4">
    <source>
        <dbReference type="ARBA" id="ARBA00022691"/>
    </source>
</evidence>
<dbReference type="GO" id="GO:0016491">
    <property type="term" value="F:oxidoreductase activity"/>
    <property type="evidence" value="ECO:0007669"/>
    <property type="project" value="UniProtKB-KW"/>
</dbReference>
<keyword evidence="5" id="KW-0479">Metal-binding</keyword>
<dbReference type="OrthoDB" id="9782387at2"/>
<proteinExistence type="inferred from homology"/>
<keyword evidence="12" id="KW-1185">Reference proteome</keyword>
<protein>
    <submittedName>
        <fullName evidence="11">Glycyl-radical enzyme activating protein</fullName>
    </submittedName>
</protein>
<evidence type="ECO:0000256" key="3">
    <source>
        <dbReference type="ARBA" id="ARBA00022485"/>
    </source>
</evidence>
<dbReference type="InterPro" id="IPR040074">
    <property type="entry name" value="BssD/PflA/YjjW"/>
</dbReference>
<dbReference type="SFLD" id="SFLDG01118">
    <property type="entry name" value="activating_enzymes__group_2"/>
    <property type="match status" value="1"/>
</dbReference>
<dbReference type="Gene3D" id="3.30.70.20">
    <property type="match status" value="1"/>
</dbReference>
<keyword evidence="8" id="KW-0411">Iron-sulfur</keyword>
<dbReference type="PROSITE" id="PS51379">
    <property type="entry name" value="4FE4S_FER_2"/>
    <property type="match status" value="2"/>
</dbReference>
<dbReference type="EMBL" id="VFJB01000003">
    <property type="protein sequence ID" value="KAA0259115.1"/>
    <property type="molecule type" value="Genomic_DNA"/>
</dbReference>
<dbReference type="PROSITE" id="PS51918">
    <property type="entry name" value="RADICAL_SAM"/>
    <property type="match status" value="1"/>
</dbReference>
<dbReference type="PANTHER" id="PTHR30352:SF4">
    <property type="entry name" value="PYRUVATE FORMATE-LYASE 2-ACTIVATING ENZYME"/>
    <property type="match status" value="1"/>
</dbReference>
<dbReference type="InterPro" id="IPR017896">
    <property type="entry name" value="4Fe4S_Fe-S-bd"/>
</dbReference>
<feature type="domain" description="Radical SAM core" evidence="10">
    <location>
        <begin position="11"/>
        <end position="293"/>
    </location>
</feature>
<dbReference type="PIRSF" id="PIRSF000371">
    <property type="entry name" value="PFL_act_enz"/>
    <property type="match status" value="1"/>
</dbReference>
<feature type="domain" description="4Fe-4S ferredoxin-type" evidence="9">
    <location>
        <begin position="78"/>
        <end position="101"/>
    </location>
</feature>
<comment type="caution">
    <text evidence="11">The sequence shown here is derived from an EMBL/GenBank/DDBJ whole genome shotgun (WGS) entry which is preliminary data.</text>
</comment>
<gene>
    <name evidence="11" type="ORF">FHQ18_02485</name>
</gene>
<evidence type="ECO:0000259" key="10">
    <source>
        <dbReference type="PROSITE" id="PS51918"/>
    </source>
</evidence>
<reference evidence="11 12" key="1">
    <citation type="submission" date="2019-06" db="EMBL/GenBank/DDBJ databases">
        <title>Genomic insights into carbon and energy metabolism of Deferribacter autotrophicus revealed new metabolic traits in the phylum Deferribacteres.</title>
        <authorList>
            <person name="Slobodkin A.I."/>
            <person name="Slobodkina G.B."/>
            <person name="Allioux M."/>
            <person name="Alain K."/>
            <person name="Jebbar M."/>
            <person name="Shadrin V."/>
            <person name="Kublanov I.V."/>
            <person name="Toshchakov S.V."/>
            <person name="Bonch-Osmolovskaya E.A."/>
        </authorList>
    </citation>
    <scope>NUCLEOTIDE SEQUENCE [LARGE SCALE GENOMIC DNA]</scope>
    <source>
        <strain evidence="11 12">SL50</strain>
    </source>
</reference>
<accession>A0A5A8F6C8</accession>
<evidence type="ECO:0000256" key="8">
    <source>
        <dbReference type="ARBA" id="ARBA00023014"/>
    </source>
</evidence>
<dbReference type="SFLD" id="SFLDG01066">
    <property type="entry name" value="organic_radical-activating_enz"/>
    <property type="match status" value="1"/>
</dbReference>
<evidence type="ECO:0000313" key="12">
    <source>
        <dbReference type="Proteomes" id="UP000322876"/>
    </source>
</evidence>
<keyword evidence="3" id="KW-0004">4Fe-4S</keyword>
<dbReference type="CDD" id="cd01335">
    <property type="entry name" value="Radical_SAM"/>
    <property type="match status" value="1"/>
</dbReference>
<dbReference type="Gene3D" id="3.80.30.10">
    <property type="entry name" value="pyruvate-formate lyase- activating enzyme"/>
    <property type="match status" value="1"/>
</dbReference>
<dbReference type="InterPro" id="IPR058240">
    <property type="entry name" value="rSAM_sf"/>
</dbReference>
<dbReference type="GO" id="GO:0051539">
    <property type="term" value="F:4 iron, 4 sulfur cluster binding"/>
    <property type="evidence" value="ECO:0007669"/>
    <property type="project" value="UniProtKB-KW"/>
</dbReference>
<dbReference type="PROSITE" id="PS01087">
    <property type="entry name" value="RADICAL_ACTIVATING"/>
    <property type="match status" value="1"/>
</dbReference>
<evidence type="ECO:0000256" key="2">
    <source>
        <dbReference type="ARBA" id="ARBA00009777"/>
    </source>
</evidence>